<gene>
    <name evidence="2" type="ORF">TCLT_LOCUS987</name>
</gene>
<sequence>MDQAKIRHPDDESKQEKSKEATTHYEEQLKKVKDDAQEFPLHYKKTAKETNNLLKYMADHFDSCAERTKKHLQKAKNGSN</sequence>
<dbReference type="Proteomes" id="UP000276776">
    <property type="component" value="Unassembled WGS sequence"/>
</dbReference>
<proteinExistence type="predicted"/>
<organism evidence="4">
    <name type="scientific">Thelazia callipaeda</name>
    <name type="common">Oriental eyeworm</name>
    <name type="synonym">Parasitic nematode</name>
    <dbReference type="NCBI Taxonomy" id="103827"/>
    <lineage>
        <taxon>Eukaryota</taxon>
        <taxon>Metazoa</taxon>
        <taxon>Ecdysozoa</taxon>
        <taxon>Nematoda</taxon>
        <taxon>Chromadorea</taxon>
        <taxon>Rhabditida</taxon>
        <taxon>Spirurina</taxon>
        <taxon>Spiruromorpha</taxon>
        <taxon>Thelazioidea</taxon>
        <taxon>Thelaziidae</taxon>
        <taxon>Thelazia</taxon>
    </lineage>
</organism>
<evidence type="ECO:0000256" key="1">
    <source>
        <dbReference type="SAM" id="MobiDB-lite"/>
    </source>
</evidence>
<evidence type="ECO:0000313" key="3">
    <source>
        <dbReference type="Proteomes" id="UP000276776"/>
    </source>
</evidence>
<evidence type="ECO:0000313" key="4">
    <source>
        <dbReference type="WBParaSite" id="TCLT_0000098601-mRNA-1"/>
    </source>
</evidence>
<reference evidence="4" key="1">
    <citation type="submission" date="2017-02" db="UniProtKB">
        <authorList>
            <consortium name="WormBaseParasite"/>
        </authorList>
    </citation>
    <scope>IDENTIFICATION</scope>
</reference>
<protein>
    <submittedName>
        <fullName evidence="4">BAR domain-containing protein</fullName>
    </submittedName>
</protein>
<name>A0A0N5CLJ9_THECL</name>
<evidence type="ECO:0000313" key="2">
    <source>
        <dbReference type="EMBL" id="VDM96185.1"/>
    </source>
</evidence>
<feature type="region of interest" description="Disordered" evidence="1">
    <location>
        <begin position="1"/>
        <end position="24"/>
    </location>
</feature>
<keyword evidence="3" id="KW-1185">Reference proteome</keyword>
<reference evidence="2 3" key="2">
    <citation type="submission" date="2018-11" db="EMBL/GenBank/DDBJ databases">
        <authorList>
            <consortium name="Pathogen Informatics"/>
        </authorList>
    </citation>
    <scope>NUCLEOTIDE SEQUENCE [LARGE SCALE GENOMIC DNA]</scope>
</reference>
<accession>A0A0N5CLJ9</accession>
<dbReference type="EMBL" id="UYYF01000099">
    <property type="protein sequence ID" value="VDM96185.1"/>
    <property type="molecule type" value="Genomic_DNA"/>
</dbReference>
<dbReference type="WBParaSite" id="TCLT_0000098601-mRNA-1">
    <property type="protein sequence ID" value="TCLT_0000098601-mRNA-1"/>
    <property type="gene ID" value="TCLT_0000098601"/>
</dbReference>
<dbReference type="AlphaFoldDB" id="A0A0N5CLJ9"/>